<dbReference type="Pfam" id="PF02654">
    <property type="entry name" value="CobS"/>
    <property type="match status" value="1"/>
</dbReference>
<keyword evidence="21" id="KW-1185">Reference proteome</keyword>
<keyword evidence="11 19" id="KW-0460">Magnesium</keyword>
<comment type="catalytic activity">
    <reaction evidence="18 19">
        <text>alpha-ribazole 5'-phosphate + adenosylcob(III)inamide-GDP = adenosylcob(III)alamin 5'-phosphate + GMP + H(+)</text>
        <dbReference type="Rhea" id="RHEA:23560"/>
        <dbReference type="ChEBI" id="CHEBI:15378"/>
        <dbReference type="ChEBI" id="CHEBI:57918"/>
        <dbReference type="ChEBI" id="CHEBI:58115"/>
        <dbReference type="ChEBI" id="CHEBI:60487"/>
        <dbReference type="ChEBI" id="CHEBI:60493"/>
        <dbReference type="EC" id="2.7.8.26"/>
    </reaction>
</comment>
<dbReference type="GO" id="GO:0005886">
    <property type="term" value="C:plasma membrane"/>
    <property type="evidence" value="ECO:0007669"/>
    <property type="project" value="UniProtKB-SubCell"/>
</dbReference>
<evidence type="ECO:0000313" key="20">
    <source>
        <dbReference type="EMBL" id="GHG86961.1"/>
    </source>
</evidence>
<reference evidence="20" key="1">
    <citation type="journal article" date="2014" name="Int. J. Syst. Evol. Microbiol.">
        <title>Complete genome sequence of Corynebacterium casei LMG S-19264T (=DSM 44701T), isolated from a smear-ripened cheese.</title>
        <authorList>
            <consortium name="US DOE Joint Genome Institute (JGI-PGF)"/>
            <person name="Walter F."/>
            <person name="Albersmeier A."/>
            <person name="Kalinowski J."/>
            <person name="Ruckert C."/>
        </authorList>
    </citation>
    <scope>NUCLEOTIDE SEQUENCE</scope>
    <source>
        <strain evidence="20">CGMCC 1.7081</strain>
    </source>
</reference>
<dbReference type="GO" id="GO:0009236">
    <property type="term" value="P:cobalamin biosynthetic process"/>
    <property type="evidence" value="ECO:0007669"/>
    <property type="project" value="UniProtKB-UniRule"/>
</dbReference>
<dbReference type="GO" id="GO:0051073">
    <property type="term" value="F:adenosylcobinamide-GDP ribazoletransferase activity"/>
    <property type="evidence" value="ECO:0007669"/>
    <property type="project" value="UniProtKB-UniRule"/>
</dbReference>
<proteinExistence type="inferred from homology"/>
<gene>
    <name evidence="20" type="primary">cobV</name>
    <name evidence="19" type="synonym">cobS</name>
    <name evidence="20" type="ORF">GCM10010961_14980</name>
</gene>
<keyword evidence="13 19" id="KW-0472">Membrane</keyword>
<feature type="transmembrane region" description="Helical" evidence="19">
    <location>
        <begin position="129"/>
        <end position="151"/>
    </location>
</feature>
<protein>
    <recommendedName>
        <fullName evidence="6 19">Adenosylcobinamide-GDP ribazoletransferase</fullName>
        <ecNumber evidence="5 19">2.7.8.26</ecNumber>
    </recommendedName>
    <alternativeName>
        <fullName evidence="16 19">Cobalamin synthase</fullName>
    </alternativeName>
    <alternativeName>
        <fullName evidence="15 19">Cobalamin-5'-phosphate synthase</fullName>
    </alternativeName>
</protein>
<dbReference type="GO" id="GO:0008818">
    <property type="term" value="F:cobalamin 5'-phosphate synthase activity"/>
    <property type="evidence" value="ECO:0007669"/>
    <property type="project" value="UniProtKB-UniRule"/>
</dbReference>
<dbReference type="UniPathway" id="UPA00148">
    <property type="reaction ID" value="UER00238"/>
</dbReference>
<name>A0A8J3H4T7_9RHOB</name>
<accession>A0A8J3H4T7</accession>
<evidence type="ECO:0000256" key="9">
    <source>
        <dbReference type="ARBA" id="ARBA00022679"/>
    </source>
</evidence>
<evidence type="ECO:0000256" key="17">
    <source>
        <dbReference type="ARBA" id="ARBA00048623"/>
    </source>
</evidence>
<evidence type="ECO:0000256" key="12">
    <source>
        <dbReference type="ARBA" id="ARBA00022989"/>
    </source>
</evidence>
<dbReference type="InterPro" id="IPR003805">
    <property type="entry name" value="CobS"/>
</dbReference>
<keyword evidence="8 19" id="KW-0169">Cobalamin biosynthesis</keyword>
<evidence type="ECO:0000313" key="21">
    <source>
        <dbReference type="Proteomes" id="UP000611500"/>
    </source>
</evidence>
<dbReference type="EMBL" id="BNAP01000004">
    <property type="protein sequence ID" value="GHG86961.1"/>
    <property type="molecule type" value="Genomic_DNA"/>
</dbReference>
<comment type="caution">
    <text evidence="20">The sequence shown here is derived from an EMBL/GenBank/DDBJ whole genome shotgun (WGS) entry which is preliminary data.</text>
</comment>
<feature type="transmembrane region" description="Helical" evidence="19">
    <location>
        <begin position="217"/>
        <end position="235"/>
    </location>
</feature>
<comment type="function">
    <text evidence="14 19">Joins adenosylcobinamide-GDP and alpha-ribazole to generate adenosylcobalamin (Ado-cobalamin). Also synthesizes adenosylcobalamin 5'-phosphate from adenosylcobinamide-GDP and alpha-ribazole 5'-phosphate.</text>
</comment>
<evidence type="ECO:0000256" key="13">
    <source>
        <dbReference type="ARBA" id="ARBA00023136"/>
    </source>
</evidence>
<dbReference type="HAMAP" id="MF_00719">
    <property type="entry name" value="CobS"/>
    <property type="match status" value="1"/>
</dbReference>
<evidence type="ECO:0000256" key="10">
    <source>
        <dbReference type="ARBA" id="ARBA00022692"/>
    </source>
</evidence>
<evidence type="ECO:0000256" key="3">
    <source>
        <dbReference type="ARBA" id="ARBA00004663"/>
    </source>
</evidence>
<comment type="subcellular location">
    <subcellularLocation>
        <location evidence="2 19">Cell membrane</location>
        <topology evidence="2 19">Multi-pass membrane protein</topology>
    </subcellularLocation>
</comment>
<feature type="transmembrane region" description="Helical" evidence="19">
    <location>
        <begin position="18"/>
        <end position="38"/>
    </location>
</feature>
<keyword evidence="9 19" id="KW-0808">Transferase</keyword>
<comment type="similarity">
    <text evidence="4 19">Belongs to the CobS family.</text>
</comment>
<evidence type="ECO:0000256" key="7">
    <source>
        <dbReference type="ARBA" id="ARBA00022475"/>
    </source>
</evidence>
<feature type="transmembrane region" description="Helical" evidence="19">
    <location>
        <begin position="191"/>
        <end position="211"/>
    </location>
</feature>
<comment type="cofactor">
    <cofactor evidence="1 19">
        <name>Mg(2+)</name>
        <dbReference type="ChEBI" id="CHEBI:18420"/>
    </cofactor>
</comment>
<evidence type="ECO:0000256" key="15">
    <source>
        <dbReference type="ARBA" id="ARBA00032605"/>
    </source>
</evidence>
<evidence type="ECO:0000256" key="6">
    <source>
        <dbReference type="ARBA" id="ARBA00015850"/>
    </source>
</evidence>
<dbReference type="Proteomes" id="UP000611500">
    <property type="component" value="Unassembled WGS sequence"/>
</dbReference>
<dbReference type="EC" id="2.7.8.26" evidence="5 19"/>
<evidence type="ECO:0000256" key="4">
    <source>
        <dbReference type="ARBA" id="ARBA00010561"/>
    </source>
</evidence>
<dbReference type="PANTHER" id="PTHR34148:SF1">
    <property type="entry name" value="ADENOSYLCOBINAMIDE-GDP RIBAZOLETRANSFERASE"/>
    <property type="match status" value="1"/>
</dbReference>
<evidence type="ECO:0000256" key="16">
    <source>
        <dbReference type="ARBA" id="ARBA00032853"/>
    </source>
</evidence>
<evidence type="ECO:0000256" key="8">
    <source>
        <dbReference type="ARBA" id="ARBA00022573"/>
    </source>
</evidence>
<evidence type="ECO:0000256" key="18">
    <source>
        <dbReference type="ARBA" id="ARBA00049504"/>
    </source>
</evidence>
<dbReference type="AlphaFoldDB" id="A0A8J3H4T7"/>
<organism evidence="20 21">
    <name type="scientific">Pseudodonghicola xiamenensis</name>
    <dbReference type="NCBI Taxonomy" id="337702"/>
    <lineage>
        <taxon>Bacteria</taxon>
        <taxon>Pseudomonadati</taxon>
        <taxon>Pseudomonadota</taxon>
        <taxon>Alphaproteobacteria</taxon>
        <taxon>Rhodobacterales</taxon>
        <taxon>Paracoccaceae</taxon>
        <taxon>Pseudodonghicola</taxon>
    </lineage>
</organism>
<feature type="transmembrane region" description="Helical" evidence="19">
    <location>
        <begin position="157"/>
        <end position="179"/>
    </location>
</feature>
<feature type="transmembrane region" description="Helical" evidence="19">
    <location>
        <begin position="58"/>
        <end position="91"/>
    </location>
</feature>
<comment type="pathway">
    <text evidence="3 19">Cofactor biosynthesis; adenosylcobalamin biosynthesis; adenosylcobalamin from cob(II)yrinate a,c-diamide: step 7/7.</text>
</comment>
<keyword evidence="7 19" id="KW-1003">Cell membrane</keyword>
<sequence>MTPCGNPGKGRMMRKTDWIRQVVLDGVVALVLLTRLPLPRLPSSAFARQAQAAWAFPLAGLAVGLPACVLGAAALALGVPTTVAAGLILAVQVMLTGAMHEDGLADTADGLWGGLTAERRLEIMKDSRIGSYGVLALILATGLRWSALAALVAQEGWWGAVIGAAILSRAGMAGLMATLPPARAGGLSRSVGRPPAAVAACGIGLALALGLLSAGGAAMIAALCAGAMVWGLAMLARAKIGGQTGDILGASQQLAEIAALAAFLVLSPG</sequence>
<comment type="catalytic activity">
    <reaction evidence="17 19">
        <text>alpha-ribazole + adenosylcob(III)inamide-GDP = adenosylcob(III)alamin + GMP + H(+)</text>
        <dbReference type="Rhea" id="RHEA:16049"/>
        <dbReference type="ChEBI" id="CHEBI:10329"/>
        <dbReference type="ChEBI" id="CHEBI:15378"/>
        <dbReference type="ChEBI" id="CHEBI:18408"/>
        <dbReference type="ChEBI" id="CHEBI:58115"/>
        <dbReference type="ChEBI" id="CHEBI:60487"/>
        <dbReference type="EC" id="2.7.8.26"/>
    </reaction>
</comment>
<dbReference type="NCBIfam" id="TIGR00317">
    <property type="entry name" value="cobS"/>
    <property type="match status" value="1"/>
</dbReference>
<evidence type="ECO:0000256" key="1">
    <source>
        <dbReference type="ARBA" id="ARBA00001946"/>
    </source>
</evidence>
<reference evidence="20" key="2">
    <citation type="submission" date="2020-09" db="EMBL/GenBank/DDBJ databases">
        <authorList>
            <person name="Sun Q."/>
            <person name="Zhou Y."/>
        </authorList>
    </citation>
    <scope>NUCLEOTIDE SEQUENCE</scope>
    <source>
        <strain evidence="20">CGMCC 1.7081</strain>
    </source>
</reference>
<keyword evidence="10 19" id="KW-0812">Transmembrane</keyword>
<evidence type="ECO:0000256" key="19">
    <source>
        <dbReference type="HAMAP-Rule" id="MF_00719"/>
    </source>
</evidence>
<evidence type="ECO:0000256" key="5">
    <source>
        <dbReference type="ARBA" id="ARBA00013200"/>
    </source>
</evidence>
<evidence type="ECO:0000256" key="2">
    <source>
        <dbReference type="ARBA" id="ARBA00004651"/>
    </source>
</evidence>
<evidence type="ECO:0000256" key="14">
    <source>
        <dbReference type="ARBA" id="ARBA00025228"/>
    </source>
</evidence>
<keyword evidence="12 19" id="KW-1133">Transmembrane helix</keyword>
<dbReference type="PANTHER" id="PTHR34148">
    <property type="entry name" value="ADENOSYLCOBINAMIDE-GDP RIBAZOLETRANSFERASE"/>
    <property type="match status" value="1"/>
</dbReference>
<evidence type="ECO:0000256" key="11">
    <source>
        <dbReference type="ARBA" id="ARBA00022842"/>
    </source>
</evidence>